<dbReference type="EMBL" id="MN095771">
    <property type="protein sequence ID" value="QFR55958.1"/>
    <property type="molecule type" value="Genomic_DNA"/>
</dbReference>
<keyword evidence="2" id="KW-1185">Reference proteome</keyword>
<reference evidence="2" key="1">
    <citation type="submission" date="2019-06" db="EMBL/GenBank/DDBJ databases">
        <title>Complete genome sequence of Serratia marcescens phage Muldoon.</title>
        <authorList>
            <person name="Campbell S."/>
            <person name="Atkinson C."/>
            <person name="Moreland R."/>
            <person name="Liu M."/>
            <person name="Ramsey J."/>
            <person name="Leavitt J."/>
        </authorList>
    </citation>
    <scope>NUCLEOTIDE SEQUENCE [LARGE SCALE GENOMIC DNA]</scope>
</reference>
<dbReference type="Proteomes" id="UP000326777">
    <property type="component" value="Genome"/>
</dbReference>
<dbReference type="Gene3D" id="3.30.565.10">
    <property type="entry name" value="Histidine kinase-like ATPase, C-terminal domain"/>
    <property type="match status" value="1"/>
</dbReference>
<evidence type="ECO:0000313" key="1">
    <source>
        <dbReference type="EMBL" id="QFR55958.1"/>
    </source>
</evidence>
<dbReference type="InterPro" id="IPR036890">
    <property type="entry name" value="HATPase_C_sf"/>
</dbReference>
<dbReference type="SUPFAM" id="SSF55874">
    <property type="entry name" value="ATPase domain of HSP90 chaperone/DNA topoisomerase II/histidine kinase"/>
    <property type="match status" value="1"/>
</dbReference>
<evidence type="ECO:0000313" key="2">
    <source>
        <dbReference type="Proteomes" id="UP000326777"/>
    </source>
</evidence>
<sequence length="701" mass="80430">MKMIDISEPTLGNAGDKATKFKMRASAKAFKVLSSSIYKYKIRAIYRELTTNCTDAHILAGHTRPFDVKLPTDLDLRFIVRDYGPGMSDDQIMHMYTTYFESTKEDSNDFTGALGLGSKSPFCYTDTFSVISRFGGQRRLYTAFISGGEPEILPAGCWDMEEGEETGLEIIVPTKAEDTAEWHRECLRISRPFHDIQPNITPAKQFEFFPTDREFILDDSPFESVGHYAIMGRIVYPIPSEVLNGTWSGTLNKRVFMRFDLGELDIQASREELSLDPITRANINKRLKERDDVLTKELLDKVEKCACPRDYIALHDSLSIASQRWFDANTTYRGKTVGKWKSDLKMMADALENISGYALESYASRMTRKSFEESKSNGRNIRRSAALGPGNTDKFVIVREDVKGQRGKALRAIARLHSGLYAATFEFHGENDAWHEICERKIAKLKELFEGRYIEYSYSDAIIQDTIKEMKVKRESSGEARPKSPNCIHWDGDTATPMFLTANEARELDGYVVYKYRDEICTWEDEESTRLTEGALMIAAKDFNICEEFYLIRPSIKKKVQESSDAIDLIGEINNIILDVVPKIPAEEYGFTKSHTVYDRATRNGPLMQRLADEFIRPKSKVHPDWGKVNRWVSAQMNRKRGTLDVSWNKEFETNQNAMNEQFDECIADFKKRNPLIYDYITDNWYFDDKKIIANILELAK</sequence>
<gene>
    <name evidence="1" type="ORF">CPT_Muldoon_001</name>
</gene>
<protein>
    <submittedName>
        <fullName evidence="1">RIIA lysis inhibitor protein</fullName>
    </submittedName>
</protein>
<name>A0A5P8PGZ3_9CAUD</name>
<proteinExistence type="predicted"/>
<organism evidence="1 2">
    <name type="scientific">Serratia phage Muldoon</name>
    <dbReference type="NCBI Taxonomy" id="2601678"/>
    <lineage>
        <taxon>Viruses</taxon>
        <taxon>Duplodnaviria</taxon>
        <taxon>Heunggongvirae</taxon>
        <taxon>Uroviricota</taxon>
        <taxon>Caudoviricetes</taxon>
        <taxon>Muldoonvirus</taxon>
        <taxon>Muldoonvirus muldoon</taxon>
    </lineage>
</organism>
<accession>A0A5P8PGZ3</accession>